<feature type="compositionally biased region" description="Low complexity" evidence="1">
    <location>
        <begin position="55"/>
        <end position="65"/>
    </location>
</feature>
<feature type="compositionally biased region" description="Basic and acidic residues" evidence="1">
    <location>
        <begin position="310"/>
        <end position="322"/>
    </location>
</feature>
<feature type="compositionally biased region" description="Acidic residues" evidence="1">
    <location>
        <begin position="323"/>
        <end position="336"/>
    </location>
</feature>
<feature type="region of interest" description="Disordered" evidence="1">
    <location>
        <begin position="462"/>
        <end position="487"/>
    </location>
</feature>
<reference evidence="2 3" key="1">
    <citation type="submission" date="2014-11" db="EMBL/GenBank/DDBJ databases">
        <authorList>
            <person name="Zhu J."/>
            <person name="Qi W."/>
            <person name="Song R."/>
        </authorList>
    </citation>
    <scope>NUCLEOTIDE SEQUENCE [LARGE SCALE GENOMIC DNA]</scope>
</reference>
<dbReference type="Proteomes" id="UP000041254">
    <property type="component" value="Unassembled WGS sequence"/>
</dbReference>
<evidence type="ECO:0000313" key="3">
    <source>
        <dbReference type="Proteomes" id="UP000041254"/>
    </source>
</evidence>
<sequence>MATLPPYRPRWAAWPNPILLSDGTYHQPLPLIVHFIPVADEPASSRCWSCSCAAPATPRAPRSPFSTPPDTPPSLSRNSSRRRVKPEPFRIFPSHCTSPVASFPTPRAIIKAPAAHLCDYLTAGCGPAILPSLLCPEDASPCQCDKKEKGGQVDDDKGDIAISIRTNTNNSSGPGGDLVAMDFACLRPEVFDKWLHLLSTDRLGHLRLPSESPPLTMQNILQLCHLVRCFAIKAVKTVRLTSPVGLGPPSAAVGVRRAHRDSDTTPRQAVHTAPFSQIPFSPSGPYGPSEAPPSSLAGHRRPCPLATYHISRELRREKRDRDEESEDEDWPGDPDVEACGPTMFPMPPFGVLRTANVGVGGLGGLPTGSLSLLVRQEEDREQRDAIGRRSAAAAAASSPTPCSSLLPTGRFPSPSPPCGDSSDTDRDGQGGVVFLPGGMALVRDSETYGTILHKGIPLRLRLGNKQQQQQQQQQKSRAREKGEVGVV</sequence>
<evidence type="ECO:0000313" key="2">
    <source>
        <dbReference type="EMBL" id="CEL95455.1"/>
    </source>
</evidence>
<feature type="region of interest" description="Disordered" evidence="1">
    <location>
        <begin position="251"/>
        <end position="342"/>
    </location>
</feature>
<keyword evidence="3" id="KW-1185">Reference proteome</keyword>
<organism evidence="2 3">
    <name type="scientific">Vitrella brassicaformis (strain CCMP3155)</name>
    <dbReference type="NCBI Taxonomy" id="1169540"/>
    <lineage>
        <taxon>Eukaryota</taxon>
        <taxon>Sar</taxon>
        <taxon>Alveolata</taxon>
        <taxon>Colpodellida</taxon>
        <taxon>Vitrellaceae</taxon>
        <taxon>Vitrella</taxon>
    </lineage>
</organism>
<gene>
    <name evidence="2" type="ORF">Vbra_11885</name>
</gene>
<dbReference type="AlphaFoldDB" id="A0A0G4EHF3"/>
<accession>A0A0G4EHF3</accession>
<dbReference type="VEuPathDB" id="CryptoDB:Vbra_11885"/>
<feature type="compositionally biased region" description="Basic and acidic residues" evidence="1">
    <location>
        <begin position="477"/>
        <end position="487"/>
    </location>
</feature>
<feature type="region of interest" description="Disordered" evidence="1">
    <location>
        <begin position="55"/>
        <end position="84"/>
    </location>
</feature>
<dbReference type="InParanoid" id="A0A0G4EHF3"/>
<name>A0A0G4EHF3_VITBC</name>
<evidence type="ECO:0000256" key="1">
    <source>
        <dbReference type="SAM" id="MobiDB-lite"/>
    </source>
</evidence>
<dbReference type="EMBL" id="CDMY01000227">
    <property type="protein sequence ID" value="CEL95455.1"/>
    <property type="molecule type" value="Genomic_DNA"/>
</dbReference>
<protein>
    <submittedName>
        <fullName evidence="2">Uncharacterized protein</fullName>
    </submittedName>
</protein>
<proteinExistence type="predicted"/>
<feature type="region of interest" description="Disordered" evidence="1">
    <location>
        <begin position="381"/>
        <end position="432"/>
    </location>
</feature>